<gene>
    <name evidence="2" type="ORF">BVC80_1787g217</name>
</gene>
<evidence type="ECO:0000313" key="3">
    <source>
        <dbReference type="Proteomes" id="UP000195402"/>
    </source>
</evidence>
<dbReference type="Proteomes" id="UP000195402">
    <property type="component" value="Unassembled WGS sequence"/>
</dbReference>
<dbReference type="OMA" id="RPSQSYH"/>
<comment type="caution">
    <text evidence="2">The sequence shown here is derived from an EMBL/GenBank/DDBJ whole genome shotgun (WGS) entry which is preliminary data.</text>
</comment>
<accession>A0A200QUI7</accession>
<dbReference type="FunCoup" id="A0A200QUI7">
    <property type="interactions" value="3"/>
</dbReference>
<dbReference type="InParanoid" id="A0A200QUI7"/>
<feature type="compositionally biased region" description="Basic and acidic residues" evidence="1">
    <location>
        <begin position="127"/>
        <end position="141"/>
    </location>
</feature>
<feature type="compositionally biased region" description="Polar residues" evidence="1">
    <location>
        <begin position="84"/>
        <end position="99"/>
    </location>
</feature>
<protein>
    <submittedName>
        <fullName evidence="2">Uncharacterized protein</fullName>
    </submittedName>
</protein>
<organism evidence="2 3">
    <name type="scientific">Macleaya cordata</name>
    <name type="common">Five-seeded plume-poppy</name>
    <name type="synonym">Bocconia cordata</name>
    <dbReference type="NCBI Taxonomy" id="56857"/>
    <lineage>
        <taxon>Eukaryota</taxon>
        <taxon>Viridiplantae</taxon>
        <taxon>Streptophyta</taxon>
        <taxon>Embryophyta</taxon>
        <taxon>Tracheophyta</taxon>
        <taxon>Spermatophyta</taxon>
        <taxon>Magnoliopsida</taxon>
        <taxon>Ranunculales</taxon>
        <taxon>Papaveraceae</taxon>
        <taxon>Papaveroideae</taxon>
        <taxon>Macleaya</taxon>
    </lineage>
</organism>
<feature type="region of interest" description="Disordered" evidence="1">
    <location>
        <begin position="125"/>
        <end position="155"/>
    </location>
</feature>
<dbReference type="GO" id="GO:0042752">
    <property type="term" value="P:regulation of circadian rhythm"/>
    <property type="evidence" value="ECO:0007669"/>
    <property type="project" value="InterPro"/>
</dbReference>
<dbReference type="OrthoDB" id="751338at2759"/>
<dbReference type="PANTHER" id="PTHR33676:SF15">
    <property type="entry name" value="OS02G0674233 PROTEIN"/>
    <property type="match status" value="1"/>
</dbReference>
<name>A0A200QUI7_MACCD</name>
<sequence length="155" mass="17972">MEVQGTIDDLCGLWTNEKHVNFLNWMEDSFVRTMLENNDNNRRSSVLTYASTGHRVAPLDRYLPDSSESTRDLRHNNKNRTTKTKQFSDQNTTTTSSAITEDEMMKTCRSSQPFDAEDQVVPQIRNIKGDKVQEEERERYDVAVPPNNNNNNNNR</sequence>
<proteinExistence type="predicted"/>
<dbReference type="AlphaFoldDB" id="A0A200QUI7"/>
<keyword evidence="3" id="KW-1185">Reference proteome</keyword>
<feature type="region of interest" description="Disordered" evidence="1">
    <location>
        <begin position="58"/>
        <end position="103"/>
    </location>
</feature>
<dbReference type="InterPro" id="IPR044678">
    <property type="entry name" value="COR27/28"/>
</dbReference>
<evidence type="ECO:0000313" key="2">
    <source>
        <dbReference type="EMBL" id="OVA14127.1"/>
    </source>
</evidence>
<reference evidence="2 3" key="1">
    <citation type="journal article" date="2017" name="Mol. Plant">
        <title>The Genome of Medicinal Plant Macleaya cordata Provides New Insights into Benzylisoquinoline Alkaloids Metabolism.</title>
        <authorList>
            <person name="Liu X."/>
            <person name="Liu Y."/>
            <person name="Huang P."/>
            <person name="Ma Y."/>
            <person name="Qing Z."/>
            <person name="Tang Q."/>
            <person name="Cao H."/>
            <person name="Cheng P."/>
            <person name="Zheng Y."/>
            <person name="Yuan Z."/>
            <person name="Zhou Y."/>
            <person name="Liu J."/>
            <person name="Tang Z."/>
            <person name="Zhuo Y."/>
            <person name="Zhang Y."/>
            <person name="Yu L."/>
            <person name="Huang J."/>
            <person name="Yang P."/>
            <person name="Peng Q."/>
            <person name="Zhang J."/>
            <person name="Jiang W."/>
            <person name="Zhang Z."/>
            <person name="Lin K."/>
            <person name="Ro D.K."/>
            <person name="Chen X."/>
            <person name="Xiong X."/>
            <person name="Shang Y."/>
            <person name="Huang S."/>
            <person name="Zeng J."/>
        </authorList>
    </citation>
    <scope>NUCLEOTIDE SEQUENCE [LARGE SCALE GENOMIC DNA]</scope>
    <source>
        <strain evidence="3">cv. BLH2017</strain>
        <tissue evidence="2">Root</tissue>
    </source>
</reference>
<dbReference type="PANTHER" id="PTHR33676">
    <property type="entry name" value="COLD REGULATED PROTEIN 27"/>
    <property type="match status" value="1"/>
</dbReference>
<dbReference type="EMBL" id="MVGT01001064">
    <property type="protein sequence ID" value="OVA14127.1"/>
    <property type="molecule type" value="Genomic_DNA"/>
</dbReference>
<dbReference type="GO" id="GO:0009409">
    <property type="term" value="P:response to cold"/>
    <property type="evidence" value="ECO:0007669"/>
    <property type="project" value="InterPro"/>
</dbReference>
<evidence type="ECO:0000256" key="1">
    <source>
        <dbReference type="SAM" id="MobiDB-lite"/>
    </source>
</evidence>